<reference evidence="1" key="1">
    <citation type="journal article" date="2008" name="FEMS Yeast Res.">
        <title>Complete mitochondrial genome sequence of the wine yeast Candida zemplinina: intraspecies distribution of a novel group-IIB1 intron with eubacterial affiliations.</title>
        <authorList>
            <person name="Pramateftaki P.V."/>
            <person name="Kouvelis V.N."/>
            <person name="Lanaridis P."/>
            <person name="Typas M.A."/>
        </authorList>
    </citation>
    <scope>NUCLEOTIDE SEQUENCE</scope>
    <source>
        <strain evidence="1">CECT 11046</strain>
    </source>
</reference>
<organism evidence="1">
    <name type="scientific">Starmerella bacillaris</name>
    <name type="common">Yeast</name>
    <name type="synonym">Candida zemplinina</name>
    <dbReference type="NCBI Taxonomy" id="1247836"/>
    <lineage>
        <taxon>Eukaryota</taxon>
        <taxon>Fungi</taxon>
        <taxon>Dikarya</taxon>
        <taxon>Ascomycota</taxon>
        <taxon>Saccharomycotina</taxon>
        <taxon>Dipodascomycetes</taxon>
        <taxon>Dipodascales</taxon>
        <taxon>Trichomonascaceae</taxon>
        <taxon>Starmerella</taxon>
    </lineage>
</organism>
<keyword evidence="1" id="KW-0496">Mitochondrion</keyword>
<keyword evidence="1" id="KW-0689">Ribosomal protein</keyword>
<dbReference type="GeneID" id="2885992"/>
<sequence length="279" mass="33997">MLEMMRKMMLNMNKLKLLTMSNKNMSNKNMSNFNYNNNNMMDENNMKHKYIPKTYIKGMLFQTSKYGLGSMKLNLNILYKEPMIKYKKNNYEMMLFMYQSLTNNNTRNKLMNKMMKKLINMKNNEMIMLNKKYMFNIKPMMLLYDYLDSNMLSKNLSKYMYKNPKTEMLNNLRLNYEKRMYNMLKNKKNKEMMMKKLKLNNNYMFNPHMMLYNMYNKLMMGNMMKYQGKNKNMESNARSLKWYQDNKLNTLLSSNMTKSQNAIISKNGKFNIKMKLNHF</sequence>
<protein>
    <submittedName>
        <fullName evidence="1">Putative ribosomal protein var1</fullName>
    </submittedName>
</protein>
<accession>Q6ED47</accession>
<gene>
    <name evidence="1" type="primary">var1</name>
</gene>
<keyword evidence="1" id="KW-0687">Ribonucleoprotein</keyword>
<name>Q6ED47_STABA</name>
<evidence type="ECO:0000313" key="1">
    <source>
        <dbReference type="EMBL" id="AAR10343.2"/>
    </source>
</evidence>
<dbReference type="EMBL" id="AY445918">
    <property type="protein sequence ID" value="AAR10343.2"/>
    <property type="molecule type" value="Genomic_DNA"/>
</dbReference>
<dbReference type="GO" id="GO:0005840">
    <property type="term" value="C:ribosome"/>
    <property type="evidence" value="ECO:0007669"/>
    <property type="project" value="UniProtKB-KW"/>
</dbReference>
<proteinExistence type="predicted"/>
<geneLocation type="mitochondrion" evidence="1"/>
<dbReference type="RefSeq" id="YP_052722.2">
    <property type="nucleotide sequence ID" value="NC_005972.1"/>
</dbReference>
<dbReference type="AlphaFoldDB" id="Q6ED47"/>